<feature type="transmembrane region" description="Helical" evidence="6">
    <location>
        <begin position="49"/>
        <end position="68"/>
    </location>
</feature>
<comment type="similarity">
    <text evidence="2 6">Belongs to the 4-toluene sulfonate uptake permease (TSUP) (TC 2.A.102) family.</text>
</comment>
<name>A0A135L5L9_9BACI</name>
<dbReference type="Proteomes" id="UP000070352">
    <property type="component" value="Unassembled WGS sequence"/>
</dbReference>
<comment type="subcellular location">
    <subcellularLocation>
        <location evidence="6">Cell membrane</location>
        <topology evidence="6">Multi-pass membrane protein</topology>
    </subcellularLocation>
    <subcellularLocation>
        <location evidence="1">Membrane</location>
        <topology evidence="1">Multi-pass membrane protein</topology>
    </subcellularLocation>
</comment>
<proteinExistence type="inferred from homology"/>
<evidence type="ECO:0000256" key="2">
    <source>
        <dbReference type="ARBA" id="ARBA00009142"/>
    </source>
</evidence>
<keyword evidence="8" id="KW-1185">Reference proteome</keyword>
<dbReference type="PANTHER" id="PTHR43701">
    <property type="entry name" value="MEMBRANE TRANSPORTER PROTEIN MJ0441-RELATED"/>
    <property type="match status" value="1"/>
</dbReference>
<dbReference type="Pfam" id="PF01925">
    <property type="entry name" value="TauE"/>
    <property type="match status" value="1"/>
</dbReference>
<comment type="caution">
    <text evidence="7">The sequence shown here is derived from an EMBL/GenBank/DDBJ whole genome shotgun (WGS) entry which is preliminary data.</text>
</comment>
<evidence type="ECO:0000313" key="7">
    <source>
        <dbReference type="EMBL" id="KXG44230.1"/>
    </source>
</evidence>
<feature type="transmembrane region" description="Helical" evidence="6">
    <location>
        <begin position="7"/>
        <end position="29"/>
    </location>
</feature>
<keyword evidence="3 6" id="KW-0812">Transmembrane</keyword>
<feature type="transmembrane region" description="Helical" evidence="6">
    <location>
        <begin position="156"/>
        <end position="187"/>
    </location>
</feature>
<dbReference type="GO" id="GO:0005886">
    <property type="term" value="C:plasma membrane"/>
    <property type="evidence" value="ECO:0007669"/>
    <property type="project" value="UniProtKB-SubCell"/>
</dbReference>
<dbReference type="EMBL" id="LSKU01000001">
    <property type="protein sequence ID" value="KXG44230.1"/>
    <property type="molecule type" value="Genomic_DNA"/>
</dbReference>
<evidence type="ECO:0000256" key="6">
    <source>
        <dbReference type="RuleBase" id="RU363041"/>
    </source>
</evidence>
<reference evidence="7 8" key="1">
    <citation type="submission" date="2016-02" db="EMBL/GenBank/DDBJ databases">
        <title>Draft Genome for Tepidibacillus decaturensis nov. sp. Strain Z9, an Anaerobic, Moderately Thermophilic and Heterotrophic Bacterium from Deep Subsurface of the Illinois Basin, USA.</title>
        <authorList>
            <person name="Dong Y."/>
            <person name="Chang J.Y."/>
            <person name="Sanford R."/>
            <person name="Fouke B.W."/>
        </authorList>
    </citation>
    <scope>NUCLEOTIDE SEQUENCE [LARGE SCALE GENOMIC DNA]</scope>
    <source>
        <strain evidence="7 8">Z9</strain>
    </source>
</reference>
<evidence type="ECO:0000256" key="1">
    <source>
        <dbReference type="ARBA" id="ARBA00004141"/>
    </source>
</evidence>
<organism evidence="7 8">
    <name type="scientific">Tepidibacillus decaturensis</name>
    <dbReference type="NCBI Taxonomy" id="1413211"/>
    <lineage>
        <taxon>Bacteria</taxon>
        <taxon>Bacillati</taxon>
        <taxon>Bacillota</taxon>
        <taxon>Bacilli</taxon>
        <taxon>Bacillales</taxon>
        <taxon>Bacillaceae</taxon>
        <taxon>Tepidibacillus</taxon>
    </lineage>
</organism>
<feature type="transmembrane region" description="Helical" evidence="6">
    <location>
        <begin position="193"/>
        <end position="216"/>
    </location>
</feature>
<feature type="transmembrane region" description="Helical" evidence="6">
    <location>
        <begin position="249"/>
        <end position="267"/>
    </location>
</feature>
<dbReference type="PANTHER" id="PTHR43701:SF2">
    <property type="entry name" value="MEMBRANE TRANSPORTER PROTEIN YJNA-RELATED"/>
    <property type="match status" value="1"/>
</dbReference>
<dbReference type="AlphaFoldDB" id="A0A135L5L9"/>
<dbReference type="RefSeq" id="WP_068725695.1">
    <property type="nucleotide sequence ID" value="NZ_LSKU01000001.1"/>
</dbReference>
<evidence type="ECO:0000313" key="8">
    <source>
        <dbReference type="Proteomes" id="UP000070352"/>
    </source>
</evidence>
<keyword evidence="4 6" id="KW-1133">Transmembrane helix</keyword>
<feature type="transmembrane region" description="Helical" evidence="6">
    <location>
        <begin position="80"/>
        <end position="97"/>
    </location>
</feature>
<evidence type="ECO:0000256" key="3">
    <source>
        <dbReference type="ARBA" id="ARBA00022692"/>
    </source>
</evidence>
<evidence type="ECO:0000256" key="4">
    <source>
        <dbReference type="ARBA" id="ARBA00022989"/>
    </source>
</evidence>
<accession>A0A135L5L9</accession>
<dbReference type="InterPro" id="IPR051598">
    <property type="entry name" value="TSUP/Inactive_protease-like"/>
</dbReference>
<feature type="transmembrane region" description="Helical" evidence="6">
    <location>
        <begin position="223"/>
        <end position="243"/>
    </location>
</feature>
<sequence length="270" mass="29255">MEYMALFLIGLIAGTFGSLFGVGGGIIVVPSLLFLNSLNLFDPAIRSQNAVGISLMVMIFTAISSTLYNIKGKRVDINSGLTFFMASGPASVIGAMINESLPIKSFYILFGLLMVLITYLLAKQKKMKPKQVKWSVNREYIDLKGNRHEYGYNRTVGFLIPAFAGLLAGLFGIGGGIILVPMMVLLFRFPPHVATATSMFIILLSASISSISHILLGNVIYSYVLAIAPGAYLGGKLGSYFATKLSSQSLILAFRIFILLIAIQMIYKGL</sequence>
<feature type="transmembrane region" description="Helical" evidence="6">
    <location>
        <begin position="103"/>
        <end position="122"/>
    </location>
</feature>
<dbReference type="STRING" id="1413211.U473_09615"/>
<dbReference type="OrthoDB" id="9780109at2"/>
<protein>
    <recommendedName>
        <fullName evidence="6">Probable membrane transporter protein</fullName>
    </recommendedName>
</protein>
<evidence type="ECO:0000256" key="5">
    <source>
        <dbReference type="ARBA" id="ARBA00023136"/>
    </source>
</evidence>
<dbReference type="InterPro" id="IPR002781">
    <property type="entry name" value="TM_pro_TauE-like"/>
</dbReference>
<gene>
    <name evidence="7" type="ORF">U473_09615</name>
</gene>
<keyword evidence="5 6" id="KW-0472">Membrane</keyword>
<keyword evidence="6" id="KW-1003">Cell membrane</keyword>